<gene>
    <name evidence="6" type="ORF">EK21DRAFT_115990</name>
</gene>
<dbReference type="PANTHER" id="PTHR46920">
    <property type="match status" value="1"/>
</dbReference>
<dbReference type="InterPro" id="IPR052839">
    <property type="entry name" value="Mito_gene_expr_regulator"/>
</dbReference>
<dbReference type="PROSITE" id="PS01360">
    <property type="entry name" value="ZF_MYND_1"/>
    <property type="match status" value="1"/>
</dbReference>
<dbReference type="Proteomes" id="UP000799777">
    <property type="component" value="Unassembled WGS sequence"/>
</dbReference>
<dbReference type="Gene3D" id="6.10.140.2220">
    <property type="match status" value="1"/>
</dbReference>
<dbReference type="PANTHER" id="PTHR46920:SF1">
    <property type="entry name" value="PROTEIN MSS51 HOMOLOG, MITOCHONDRIAL-RELATED"/>
    <property type="match status" value="1"/>
</dbReference>
<dbReference type="SUPFAM" id="SSF144232">
    <property type="entry name" value="HIT/MYND zinc finger-like"/>
    <property type="match status" value="1"/>
</dbReference>
<keyword evidence="3" id="KW-0862">Zinc</keyword>
<comment type="caution">
    <text evidence="6">The sequence shown here is derived from an EMBL/GenBank/DDBJ whole genome shotgun (WGS) entry which is preliminary data.</text>
</comment>
<evidence type="ECO:0000313" key="6">
    <source>
        <dbReference type="EMBL" id="KAF2026312.1"/>
    </source>
</evidence>
<keyword evidence="1" id="KW-0479">Metal-binding</keyword>
<dbReference type="InterPro" id="IPR046824">
    <property type="entry name" value="Mss51-like_C"/>
</dbReference>
<dbReference type="Pfam" id="PF20179">
    <property type="entry name" value="MSS51_C"/>
    <property type="match status" value="1"/>
</dbReference>
<evidence type="ECO:0000256" key="4">
    <source>
        <dbReference type="PROSITE-ProRule" id="PRU00134"/>
    </source>
</evidence>
<evidence type="ECO:0000259" key="5">
    <source>
        <dbReference type="PROSITE" id="PS50865"/>
    </source>
</evidence>
<keyword evidence="7" id="KW-1185">Reference proteome</keyword>
<dbReference type="Pfam" id="PF01753">
    <property type="entry name" value="zf-MYND"/>
    <property type="match status" value="1"/>
</dbReference>
<dbReference type="InterPro" id="IPR002893">
    <property type="entry name" value="Znf_MYND"/>
</dbReference>
<feature type="domain" description="MYND-type" evidence="5">
    <location>
        <begin position="32"/>
        <end position="71"/>
    </location>
</feature>
<evidence type="ECO:0000256" key="2">
    <source>
        <dbReference type="ARBA" id="ARBA00022771"/>
    </source>
</evidence>
<dbReference type="AlphaFoldDB" id="A0A9P4LJ79"/>
<keyword evidence="2 4" id="KW-0863">Zinc-finger</keyword>
<organism evidence="6 7">
    <name type="scientific">Setomelanomma holmii</name>
    <dbReference type="NCBI Taxonomy" id="210430"/>
    <lineage>
        <taxon>Eukaryota</taxon>
        <taxon>Fungi</taxon>
        <taxon>Dikarya</taxon>
        <taxon>Ascomycota</taxon>
        <taxon>Pezizomycotina</taxon>
        <taxon>Dothideomycetes</taxon>
        <taxon>Pleosporomycetidae</taxon>
        <taxon>Pleosporales</taxon>
        <taxon>Pleosporineae</taxon>
        <taxon>Phaeosphaeriaceae</taxon>
        <taxon>Setomelanomma</taxon>
    </lineage>
</organism>
<evidence type="ECO:0000256" key="1">
    <source>
        <dbReference type="ARBA" id="ARBA00022723"/>
    </source>
</evidence>
<accession>A0A9P4LJ79</accession>
<evidence type="ECO:0000256" key="3">
    <source>
        <dbReference type="ARBA" id="ARBA00022833"/>
    </source>
</evidence>
<proteinExistence type="predicted"/>
<evidence type="ECO:0000313" key="7">
    <source>
        <dbReference type="Proteomes" id="UP000799777"/>
    </source>
</evidence>
<reference evidence="6" key="1">
    <citation type="journal article" date="2020" name="Stud. Mycol.">
        <title>101 Dothideomycetes genomes: a test case for predicting lifestyles and emergence of pathogens.</title>
        <authorList>
            <person name="Haridas S."/>
            <person name="Albert R."/>
            <person name="Binder M."/>
            <person name="Bloem J."/>
            <person name="Labutti K."/>
            <person name="Salamov A."/>
            <person name="Andreopoulos B."/>
            <person name="Baker S."/>
            <person name="Barry K."/>
            <person name="Bills G."/>
            <person name="Bluhm B."/>
            <person name="Cannon C."/>
            <person name="Castanera R."/>
            <person name="Culley D."/>
            <person name="Daum C."/>
            <person name="Ezra D."/>
            <person name="Gonzalez J."/>
            <person name="Henrissat B."/>
            <person name="Kuo A."/>
            <person name="Liang C."/>
            <person name="Lipzen A."/>
            <person name="Lutzoni F."/>
            <person name="Magnuson J."/>
            <person name="Mondo S."/>
            <person name="Nolan M."/>
            <person name="Ohm R."/>
            <person name="Pangilinan J."/>
            <person name="Park H.-J."/>
            <person name="Ramirez L."/>
            <person name="Alfaro M."/>
            <person name="Sun H."/>
            <person name="Tritt A."/>
            <person name="Yoshinaga Y."/>
            <person name="Zwiers L.-H."/>
            <person name="Turgeon B."/>
            <person name="Goodwin S."/>
            <person name="Spatafora J."/>
            <person name="Crous P."/>
            <person name="Grigoriev I."/>
        </authorList>
    </citation>
    <scope>NUCLEOTIDE SEQUENCE</scope>
    <source>
        <strain evidence="6">CBS 110217</strain>
    </source>
</reference>
<dbReference type="PROSITE" id="PS50865">
    <property type="entry name" value="ZF_MYND_2"/>
    <property type="match status" value="1"/>
</dbReference>
<dbReference type="EMBL" id="ML978246">
    <property type="protein sequence ID" value="KAF2026312.1"/>
    <property type="molecule type" value="Genomic_DNA"/>
</dbReference>
<dbReference type="OrthoDB" id="432970at2759"/>
<sequence length="472" mass="53711">MPTKCKERERILASGNVDVPALPLGAVRGILCFRCFESTDRILKCAGCKRAGYCSKECQKLDWTALHKKQCKVLQQINAIEQQDYRASRAWEDFRQAQLRYVRIVQSLTHVKDTIYVIQAQPYCSTCYRTGQQLFNRNIVLRACAKCQLLHHCSDCTDSHPASVCDTYQEQKKIENFRIELFEDTGKASVMACTEKPRAAYVPLKTCSGWYDYFINISDKPFIRGRITSDFHALAKAAAQVGEAEREFEEHRRMFLLLATDNLTMPLTILSALEDLDLLGATSLQIHLLGATGREFLAMASFEELLHLVPALKSLSITAIGPSSLLIGEGPKEQSTKQDLPCCNTCQSQRRKRFLASYKGLYHDFAKSSLFEKPDLIVAFNSGFVDGDDAETDWDQTIQMIVDSGHATLFTAYNPREAFHEQEKLKSLSARFITDPSENKWRSLVPMPEFLDVEYEIWYQNYYSYIIQGKIG</sequence>
<dbReference type="GO" id="GO:0008270">
    <property type="term" value="F:zinc ion binding"/>
    <property type="evidence" value="ECO:0007669"/>
    <property type="project" value="UniProtKB-KW"/>
</dbReference>
<name>A0A9P4LJ79_9PLEO</name>
<protein>
    <recommendedName>
        <fullName evidence="5">MYND-type domain-containing protein</fullName>
    </recommendedName>
</protein>